<protein>
    <recommendedName>
        <fullName evidence="8">Phosphotransferase</fullName>
        <ecNumber evidence="8">2.7.1.-</ecNumber>
    </recommendedName>
</protein>
<dbReference type="GO" id="GO:0006096">
    <property type="term" value="P:glycolytic process"/>
    <property type="evidence" value="ECO:0000318"/>
    <property type="project" value="GO_Central"/>
</dbReference>
<dbReference type="InterPro" id="IPR001312">
    <property type="entry name" value="Hexokinase"/>
</dbReference>
<dbReference type="Gene3D" id="3.30.420.40">
    <property type="match status" value="1"/>
</dbReference>
<dbReference type="GO" id="GO:0005829">
    <property type="term" value="C:cytosol"/>
    <property type="evidence" value="ECO:0000318"/>
    <property type="project" value="GO_Central"/>
</dbReference>
<dbReference type="InterPro" id="IPR022672">
    <property type="entry name" value="Hexokinase_N"/>
</dbReference>
<dbReference type="GO" id="GO:0051156">
    <property type="term" value="P:glucose 6-phosphate metabolic process"/>
    <property type="evidence" value="ECO:0000318"/>
    <property type="project" value="GO_Central"/>
</dbReference>
<dbReference type="OMA" id="YPNFEGY"/>
<evidence type="ECO:0000256" key="6">
    <source>
        <dbReference type="ARBA" id="ARBA00022840"/>
    </source>
</evidence>
<feature type="domain" description="Hexokinase N-terminal" evidence="9">
    <location>
        <begin position="9"/>
        <end position="207"/>
    </location>
</feature>
<keyword evidence="3 8" id="KW-0808">Transferase</keyword>
<evidence type="ECO:0000313" key="11">
    <source>
        <dbReference type="EMBL" id="EEB09298.1"/>
    </source>
</evidence>
<dbReference type="GO" id="GO:0004340">
    <property type="term" value="F:glucokinase activity"/>
    <property type="evidence" value="ECO:0000318"/>
    <property type="project" value="GO_Central"/>
</dbReference>
<evidence type="ECO:0000259" key="9">
    <source>
        <dbReference type="Pfam" id="PF00349"/>
    </source>
</evidence>
<dbReference type="Pfam" id="PF00349">
    <property type="entry name" value="Hexokinase_1"/>
    <property type="match status" value="1"/>
</dbReference>
<keyword evidence="13" id="KW-1185">Reference proteome</keyword>
<dbReference type="PANTHER" id="PTHR19443">
    <property type="entry name" value="HEXOKINASE"/>
    <property type="match status" value="1"/>
</dbReference>
<gene>
    <name evidence="12" type="primary">hxk2</name>
    <name evidence="11" type="ORF">SJAG_04495</name>
</gene>
<name>B6K6Z4_SCHJY</name>
<dbReference type="GO" id="GO:0005536">
    <property type="term" value="F:D-glucose binding"/>
    <property type="evidence" value="ECO:0007669"/>
    <property type="project" value="InterPro"/>
</dbReference>
<dbReference type="InterPro" id="IPR043129">
    <property type="entry name" value="ATPase_NBD"/>
</dbReference>
<dbReference type="Pfam" id="PF03727">
    <property type="entry name" value="Hexokinase_2"/>
    <property type="match status" value="1"/>
</dbReference>
<evidence type="ECO:0000256" key="7">
    <source>
        <dbReference type="ARBA" id="ARBA00023152"/>
    </source>
</evidence>
<dbReference type="VEuPathDB" id="FungiDB:SJAG_04495"/>
<dbReference type="eggNOG" id="KOG1369">
    <property type="taxonomic scope" value="Eukaryota"/>
</dbReference>
<keyword evidence="7 8" id="KW-0324">Glycolysis</keyword>
<dbReference type="GO" id="GO:0001678">
    <property type="term" value="P:intracellular glucose homeostasis"/>
    <property type="evidence" value="ECO:0000318"/>
    <property type="project" value="GO_Central"/>
</dbReference>
<evidence type="ECO:0000256" key="4">
    <source>
        <dbReference type="ARBA" id="ARBA00022741"/>
    </source>
</evidence>
<evidence type="ECO:0000256" key="5">
    <source>
        <dbReference type="ARBA" id="ARBA00022777"/>
    </source>
</evidence>
<dbReference type="RefSeq" id="XP_002175591.1">
    <property type="nucleotide sequence ID" value="XM_002175555.2"/>
</dbReference>
<dbReference type="PROSITE" id="PS00378">
    <property type="entry name" value="HEXOKINASE_1"/>
    <property type="match status" value="1"/>
</dbReference>
<dbReference type="Gene3D" id="3.40.367.20">
    <property type="match status" value="1"/>
</dbReference>
<dbReference type="EMBL" id="KE651168">
    <property type="protein sequence ID" value="EEB09298.1"/>
    <property type="molecule type" value="Genomic_DNA"/>
</dbReference>
<evidence type="ECO:0000256" key="8">
    <source>
        <dbReference type="RuleBase" id="RU362007"/>
    </source>
</evidence>
<dbReference type="OrthoDB" id="419537at2759"/>
<reference evidence="11 13" key="1">
    <citation type="journal article" date="2011" name="Science">
        <title>Comparative functional genomics of the fission yeasts.</title>
        <authorList>
            <person name="Rhind N."/>
            <person name="Chen Z."/>
            <person name="Yassour M."/>
            <person name="Thompson D.A."/>
            <person name="Haas B.J."/>
            <person name="Habib N."/>
            <person name="Wapinski I."/>
            <person name="Roy S."/>
            <person name="Lin M.F."/>
            <person name="Heiman D.I."/>
            <person name="Young S.K."/>
            <person name="Furuya K."/>
            <person name="Guo Y."/>
            <person name="Pidoux A."/>
            <person name="Chen H.M."/>
            <person name="Robbertse B."/>
            <person name="Goldberg J.M."/>
            <person name="Aoki K."/>
            <person name="Bayne E.H."/>
            <person name="Berlin A.M."/>
            <person name="Desjardins C.A."/>
            <person name="Dobbs E."/>
            <person name="Dukaj L."/>
            <person name="Fan L."/>
            <person name="FitzGerald M.G."/>
            <person name="French C."/>
            <person name="Gujja S."/>
            <person name="Hansen K."/>
            <person name="Keifenheim D."/>
            <person name="Levin J.Z."/>
            <person name="Mosher R.A."/>
            <person name="Mueller C.A."/>
            <person name="Pfiffner J."/>
            <person name="Priest M."/>
            <person name="Russ C."/>
            <person name="Smialowska A."/>
            <person name="Swoboda P."/>
            <person name="Sykes S.M."/>
            <person name="Vaughn M."/>
            <person name="Vengrova S."/>
            <person name="Yoder R."/>
            <person name="Zeng Q."/>
            <person name="Allshire R."/>
            <person name="Baulcombe D."/>
            <person name="Birren B.W."/>
            <person name="Brown W."/>
            <person name="Ekwall K."/>
            <person name="Kellis M."/>
            <person name="Leatherwood J."/>
            <person name="Levin H."/>
            <person name="Margalit H."/>
            <person name="Martienssen R."/>
            <person name="Nieduszynski C.A."/>
            <person name="Spatafora J.W."/>
            <person name="Friedman N."/>
            <person name="Dalgaard J.Z."/>
            <person name="Baumann P."/>
            <person name="Niki H."/>
            <person name="Regev A."/>
            <person name="Nusbaum C."/>
        </authorList>
    </citation>
    <scope>NUCLEOTIDE SEQUENCE [LARGE SCALE GENOMIC DNA]</scope>
    <source>
        <strain evidence="13">yFS275 / FY16936</strain>
    </source>
</reference>
<dbReference type="GO" id="GO:0061621">
    <property type="term" value="P:canonical glycolysis"/>
    <property type="evidence" value="ECO:0007669"/>
    <property type="project" value="EnsemblFungi"/>
</dbReference>
<dbReference type="PANTHER" id="PTHR19443:SF30">
    <property type="entry name" value="GLUCOKINASE-1-RELATED"/>
    <property type="match status" value="1"/>
</dbReference>
<dbReference type="EC" id="2.7.1.-" evidence="8"/>
<dbReference type="AlphaFoldDB" id="B6K6Z4"/>
<dbReference type="InterPro" id="IPR019807">
    <property type="entry name" value="Hexokinase_BS"/>
</dbReference>
<dbReference type="GO" id="GO:0008865">
    <property type="term" value="F:fructokinase activity"/>
    <property type="evidence" value="ECO:0000318"/>
    <property type="project" value="GO_Central"/>
</dbReference>
<keyword evidence="6 8" id="KW-0067">ATP-binding</keyword>
<organism evidence="11 13">
    <name type="scientific">Schizosaccharomyces japonicus (strain yFS275 / FY16936)</name>
    <name type="common">Fission yeast</name>
    <dbReference type="NCBI Taxonomy" id="402676"/>
    <lineage>
        <taxon>Eukaryota</taxon>
        <taxon>Fungi</taxon>
        <taxon>Dikarya</taxon>
        <taxon>Ascomycota</taxon>
        <taxon>Taphrinomycotina</taxon>
        <taxon>Schizosaccharomycetes</taxon>
        <taxon>Schizosaccharomycetales</taxon>
        <taxon>Schizosaccharomycetaceae</taxon>
        <taxon>Schizosaccharomyces</taxon>
    </lineage>
</organism>
<dbReference type="GeneID" id="7051854"/>
<comment type="pathway">
    <text evidence="1">Carbohydrate degradation; glycolysis; D-glyceraldehyde 3-phosphate and glycerone phosphate from D-glucose: step 1/4.</text>
</comment>
<dbReference type="UniPathway" id="UPA00109">
    <property type="reaction ID" value="UER00180"/>
</dbReference>
<evidence type="ECO:0000256" key="1">
    <source>
        <dbReference type="ARBA" id="ARBA00004888"/>
    </source>
</evidence>
<dbReference type="PROSITE" id="PS51748">
    <property type="entry name" value="HEXOKINASE_2"/>
    <property type="match status" value="1"/>
</dbReference>
<sequence>MAQTFEQAVTKLVRDFEYSDEQLKEGVKEFKQRRLEGLAADGKMLALAPTFVTDVPHGDETGDFLALDLGGTNLRVCHVKLIGGGKYEMKQSKFKLPREYQQNEEVAPLIDYMVDAIEKFVKDNFPEKFGCADSEKLPLGFTFSFPMSQTSITESKLLRWTKGFNIPEVVGEDFGQILNERMKERNVPVVMEAICNDTVGTMVTRAYTSDAKNTFMGIIFGTGSNGAYIEWTKNIGKLNGATDAPQMALNVEWGATDLDILHPTRYDLLVDHDTPNPGKQIFEKRVGGMYLGELFRRALFHLIKVYGFSNGIFPPSMTDAWSIDTSILSAIVKERTADNVRSVLNKYKIRFRSDEEALMLYDCAYAVGRRAARMSAIPIAAILEETGRLGQPADIAVDGSVIEYYPGFENLIREGLRVLIGEENEKKVTMGIAKDGSGIGAALCALQALKQKKN</sequence>
<proteinExistence type="inferred from homology"/>
<dbReference type="STRING" id="402676.B6K6Z4"/>
<dbReference type="SUPFAM" id="SSF53067">
    <property type="entry name" value="Actin-like ATPase domain"/>
    <property type="match status" value="2"/>
</dbReference>
<dbReference type="InterPro" id="IPR022673">
    <property type="entry name" value="Hexokinase_C"/>
</dbReference>
<dbReference type="JaponicusDB" id="SJAG_04495">
    <property type="gene designation" value="hxk2"/>
</dbReference>
<dbReference type="GO" id="GO:0005524">
    <property type="term" value="F:ATP binding"/>
    <property type="evidence" value="ECO:0007669"/>
    <property type="project" value="UniProtKB-UniRule"/>
</dbReference>
<accession>B6K6Z4</accession>
<dbReference type="PRINTS" id="PR00475">
    <property type="entry name" value="HEXOKINASE"/>
</dbReference>
<evidence type="ECO:0000313" key="12">
    <source>
        <dbReference type="JaponicusDB" id="SJAG_04495"/>
    </source>
</evidence>
<feature type="domain" description="Hexokinase C-terminal" evidence="10">
    <location>
        <begin position="216"/>
        <end position="446"/>
    </location>
</feature>
<dbReference type="GO" id="GO:0019158">
    <property type="term" value="F:mannokinase activity"/>
    <property type="evidence" value="ECO:0007669"/>
    <property type="project" value="EnsemblFungi"/>
</dbReference>
<keyword evidence="5 8" id="KW-0418">Kinase</keyword>
<comment type="similarity">
    <text evidence="2 8">Belongs to the hexokinase family.</text>
</comment>
<dbReference type="GO" id="GO:0006006">
    <property type="term" value="P:glucose metabolic process"/>
    <property type="evidence" value="ECO:0000318"/>
    <property type="project" value="GO_Central"/>
</dbReference>
<keyword evidence="4 8" id="KW-0547">Nucleotide-binding</keyword>
<dbReference type="HOGENOM" id="CLU_014393_5_0_1"/>
<dbReference type="GO" id="GO:0005739">
    <property type="term" value="C:mitochondrion"/>
    <property type="evidence" value="ECO:0000318"/>
    <property type="project" value="GO_Central"/>
</dbReference>
<dbReference type="Proteomes" id="UP000001744">
    <property type="component" value="Unassembled WGS sequence"/>
</dbReference>
<evidence type="ECO:0000256" key="3">
    <source>
        <dbReference type="ARBA" id="ARBA00022679"/>
    </source>
</evidence>
<evidence type="ECO:0000259" key="10">
    <source>
        <dbReference type="Pfam" id="PF03727"/>
    </source>
</evidence>
<evidence type="ECO:0000313" key="13">
    <source>
        <dbReference type="Proteomes" id="UP000001744"/>
    </source>
</evidence>
<evidence type="ECO:0000256" key="2">
    <source>
        <dbReference type="ARBA" id="ARBA00009225"/>
    </source>
</evidence>